<dbReference type="STRING" id="138119.DSY4570"/>
<keyword evidence="2" id="KW-1185">Reference proteome</keyword>
<reference evidence="1 2" key="1">
    <citation type="journal article" date="2006" name="J. Bacteriol.">
        <title>Complete genome sequence of the dehalorespiring bacterium Desulfitobacterium hafniense Y51 and comparison with Dehalococcoides ethenogenes 195.</title>
        <authorList>
            <person name="Nonaka H."/>
            <person name="Keresztes G."/>
            <person name="Shinoda Y."/>
            <person name="Ikenaga Y."/>
            <person name="Abe M."/>
            <person name="Naito K."/>
            <person name="Inatomi K."/>
            <person name="Furukawa K."/>
            <person name="Inui M."/>
            <person name="Yukawa H."/>
        </authorList>
    </citation>
    <scope>NUCLEOTIDE SEQUENCE [LARGE SCALE GENOMIC DNA]</scope>
    <source>
        <strain evidence="1 2">Y51</strain>
    </source>
</reference>
<dbReference type="KEGG" id="dsy:DSY4570"/>
<organism evidence="1 2">
    <name type="scientific">Desulfitobacterium hafniense (strain Y51)</name>
    <dbReference type="NCBI Taxonomy" id="138119"/>
    <lineage>
        <taxon>Bacteria</taxon>
        <taxon>Bacillati</taxon>
        <taxon>Bacillota</taxon>
        <taxon>Clostridia</taxon>
        <taxon>Eubacteriales</taxon>
        <taxon>Desulfitobacteriaceae</taxon>
        <taxon>Desulfitobacterium</taxon>
    </lineage>
</organism>
<dbReference type="eggNOG" id="ENOG502ZAY2">
    <property type="taxonomic scope" value="Bacteria"/>
</dbReference>
<dbReference type="AlphaFoldDB" id="Q24NN3"/>
<accession>Q24NN3</accession>
<name>Q24NN3_DESHY</name>
<dbReference type="EMBL" id="AP008230">
    <property type="protein sequence ID" value="BAE86359.1"/>
    <property type="molecule type" value="Genomic_DNA"/>
</dbReference>
<gene>
    <name evidence="1" type="ordered locus">DSY4570</name>
</gene>
<proteinExistence type="predicted"/>
<dbReference type="HOGENOM" id="CLU_1394325_0_0_9"/>
<sequence>MRHLSMPLSKPCRRKPRSALPPGLWNYWSKERGRAMGEKALFTQEECLRTGYDMPLEGKVIVLRPSALPENCREANEQLYFCTGGNGSKANPSGRSVFTVSLKDGERTRWNSSDVLGIAKPEILTEQARLQLSQIRPSGALDLQMHEPQYSGYCFLPDRRYTSGVWLCSPHEVKDYVEMQKDYQHRIMICDRDDFCVFEMVEGTVSFPNQEAIEAHRNVQNQNGGMDLKL</sequence>
<evidence type="ECO:0000313" key="2">
    <source>
        <dbReference type="Proteomes" id="UP000001946"/>
    </source>
</evidence>
<evidence type="ECO:0000313" key="1">
    <source>
        <dbReference type="EMBL" id="BAE86359.1"/>
    </source>
</evidence>
<protein>
    <submittedName>
        <fullName evidence="1">Uncharacterized protein</fullName>
    </submittedName>
</protein>
<dbReference type="Proteomes" id="UP000001946">
    <property type="component" value="Chromosome"/>
</dbReference>